<protein>
    <submittedName>
        <fullName evidence="2">Uncharacterized protein</fullName>
    </submittedName>
</protein>
<keyword evidence="3" id="KW-1185">Reference proteome</keyword>
<evidence type="ECO:0000256" key="1">
    <source>
        <dbReference type="SAM" id="Phobius"/>
    </source>
</evidence>
<gene>
    <name evidence="2" type="ORF">M5I08_10565</name>
</gene>
<dbReference type="EMBL" id="CP097320">
    <property type="protein sequence ID" value="UQX12612.1"/>
    <property type="molecule type" value="Genomic_DNA"/>
</dbReference>
<proteinExistence type="predicted"/>
<feature type="transmembrane region" description="Helical" evidence="1">
    <location>
        <begin position="6"/>
        <end position="27"/>
    </location>
</feature>
<sequence length="69" mass="7542">MTWLSAALPYVGGGVLGAALTYALTWVRERRRILDAYRAPQRQATGDIVAAAHEFICAAARCGPTPRRR</sequence>
<organism evidence="2 3">
    <name type="scientific">Candidatus Mycobacterium methanotrophicum</name>
    <dbReference type="NCBI Taxonomy" id="2943498"/>
    <lineage>
        <taxon>Bacteria</taxon>
        <taxon>Bacillati</taxon>
        <taxon>Actinomycetota</taxon>
        <taxon>Actinomycetes</taxon>
        <taxon>Mycobacteriales</taxon>
        <taxon>Mycobacteriaceae</taxon>
        <taxon>Mycobacterium</taxon>
    </lineage>
</organism>
<evidence type="ECO:0000313" key="3">
    <source>
        <dbReference type="Proteomes" id="UP001056610"/>
    </source>
</evidence>
<dbReference type="RefSeq" id="WP_219069490.1">
    <property type="nucleotide sequence ID" value="NZ_CAJUXY010000057.1"/>
</dbReference>
<reference evidence="2" key="1">
    <citation type="submission" date="2022-05" db="EMBL/GenBank/DDBJ databases">
        <title>A methanotrophic Mycobacterium dominates a cave microbial ecosystem.</title>
        <authorList>
            <person name="Van Spanning R.J.M."/>
            <person name="Guan Q."/>
            <person name="Melkonian C."/>
            <person name="Gallant J."/>
            <person name="Polerecky L."/>
            <person name="Flot J.-F."/>
            <person name="Brandt B.W."/>
            <person name="Braster M."/>
            <person name="Iturbe Espinoza P."/>
            <person name="Aerts J."/>
            <person name="Meima-Franke M."/>
            <person name="Piersma S.R."/>
            <person name="Bunduc C."/>
            <person name="Ummels R."/>
            <person name="Pain A."/>
            <person name="Fleming E.J."/>
            <person name="van der Wel N."/>
            <person name="Gherman V.D."/>
            <person name="Sarbu S.M."/>
            <person name="Bodelier P.L.E."/>
            <person name="Bitter W."/>
        </authorList>
    </citation>
    <scope>NUCLEOTIDE SEQUENCE</scope>
    <source>
        <strain evidence="2">Sulfur Cave</strain>
    </source>
</reference>
<keyword evidence="1" id="KW-1133">Transmembrane helix</keyword>
<keyword evidence="1" id="KW-0812">Transmembrane</keyword>
<evidence type="ECO:0000313" key="2">
    <source>
        <dbReference type="EMBL" id="UQX12612.1"/>
    </source>
</evidence>
<name>A0ABY4QNM7_9MYCO</name>
<accession>A0ABY4QNM7</accession>
<dbReference type="Proteomes" id="UP001056610">
    <property type="component" value="Chromosome"/>
</dbReference>
<keyword evidence="1" id="KW-0472">Membrane</keyword>